<gene>
    <name evidence="1" type="ORF">F5148DRAFT_977126</name>
</gene>
<protein>
    <submittedName>
        <fullName evidence="1">Uncharacterized protein</fullName>
    </submittedName>
</protein>
<keyword evidence="2" id="KW-1185">Reference proteome</keyword>
<reference evidence="1" key="1">
    <citation type="submission" date="2021-03" db="EMBL/GenBank/DDBJ databases">
        <title>Evolutionary priming and transition to the ectomycorrhizal habit in an iconic lineage of mushroom-forming fungi: is preadaptation a requirement?</title>
        <authorList>
            <consortium name="DOE Joint Genome Institute"/>
            <person name="Looney B.P."/>
            <person name="Miyauchi S."/>
            <person name="Morin E."/>
            <person name="Drula E."/>
            <person name="Courty P.E."/>
            <person name="Chicoki N."/>
            <person name="Fauchery L."/>
            <person name="Kohler A."/>
            <person name="Kuo A."/>
            <person name="LaButti K."/>
            <person name="Pangilinan J."/>
            <person name="Lipzen A."/>
            <person name="Riley R."/>
            <person name="Andreopoulos W."/>
            <person name="He G."/>
            <person name="Johnson J."/>
            <person name="Barry K.W."/>
            <person name="Grigoriev I.V."/>
            <person name="Nagy L."/>
            <person name="Hibbett D."/>
            <person name="Henrissat B."/>
            <person name="Matheny P.B."/>
            <person name="Labbe J."/>
            <person name="Martin A.F."/>
        </authorList>
    </citation>
    <scope>NUCLEOTIDE SEQUENCE</scope>
    <source>
        <strain evidence="1">BPL698</strain>
    </source>
</reference>
<sequence>MTSGNHDKSAFAAVEWDWDLEHADRKREAKADSAIHGAPPFHVDRNVLRDVIREKLDCRVGRIVFLSSGTFHKAYSVTLSDGRVVIARVARRFMPRRKTESEVATMEYIRTYTSIPIPAVYLYDSDPYNRLGGEYIIMSKAEGSPLSSVYQSMSHKSLLALLDNLASIIIPLFAHRFSSIGSLYNGPQPDGDVPTFPHCVTARPSSMPTPTPASMAFHFSSPLTPTSKGVGSYSSPHRSSVEFHVGPIVSWPFFGSNRGDLVHPTEIDLGPWPTARAYLQACVDREVQGVIRENEGKAAPHRIHLDPDEIQSSRHHRLQAVPGDRSDDSDEWDIEESEEEWDGPGDRMYRDYRRHQRSTFLVAHLNQREEIVREEMKRWKSMMERLMSLIQSPNGRPDQFALDLHDLSLENIFVDSKDHSKITCIIDWESTTIRPLWQCAHLPAFLQASPFLARHFRNAVRRITERLPQASQHIMKSPHTDLPTLAAEWIHYEAVGAHLRHAHRCAEWDGWEEGLVESMLGPEDQEEDWIHEAHVVALATAPDNCSEDEEGDACPTADDLIKPQGIRRKRRPVSRVTAEEKERERLLASTGDECGGRGGELGRRLEALLDIDEDGEGMALRTRISAWDSDHESEYEAEAE</sequence>
<proteinExistence type="predicted"/>
<name>A0ACC0UFZ6_9AGAM</name>
<organism evidence="1 2">
    <name type="scientific">Russula earlei</name>
    <dbReference type="NCBI Taxonomy" id="71964"/>
    <lineage>
        <taxon>Eukaryota</taxon>
        <taxon>Fungi</taxon>
        <taxon>Dikarya</taxon>
        <taxon>Basidiomycota</taxon>
        <taxon>Agaricomycotina</taxon>
        <taxon>Agaricomycetes</taxon>
        <taxon>Russulales</taxon>
        <taxon>Russulaceae</taxon>
        <taxon>Russula</taxon>
    </lineage>
</organism>
<comment type="caution">
    <text evidence="1">The sequence shown here is derived from an EMBL/GenBank/DDBJ whole genome shotgun (WGS) entry which is preliminary data.</text>
</comment>
<evidence type="ECO:0000313" key="2">
    <source>
        <dbReference type="Proteomes" id="UP001207468"/>
    </source>
</evidence>
<accession>A0ACC0UFZ6</accession>
<dbReference type="EMBL" id="JAGFNK010000047">
    <property type="protein sequence ID" value="KAI9510181.1"/>
    <property type="molecule type" value="Genomic_DNA"/>
</dbReference>
<dbReference type="Proteomes" id="UP001207468">
    <property type="component" value="Unassembled WGS sequence"/>
</dbReference>
<evidence type="ECO:0000313" key="1">
    <source>
        <dbReference type="EMBL" id="KAI9510181.1"/>
    </source>
</evidence>